<dbReference type="RefSeq" id="WP_195902365.1">
    <property type="nucleotide sequence ID" value="NZ_JADOGI010000290.1"/>
</dbReference>
<evidence type="ECO:0000313" key="1">
    <source>
        <dbReference type="EMBL" id="MBF8193502.1"/>
    </source>
</evidence>
<proteinExistence type="predicted"/>
<accession>A0A931ARA5</accession>
<keyword evidence="2" id="KW-1185">Reference proteome</keyword>
<organism evidence="1 2">
    <name type="scientific">Nonomuraea cypriaca</name>
    <dbReference type="NCBI Taxonomy" id="1187855"/>
    <lineage>
        <taxon>Bacteria</taxon>
        <taxon>Bacillati</taxon>
        <taxon>Actinomycetota</taxon>
        <taxon>Actinomycetes</taxon>
        <taxon>Streptosporangiales</taxon>
        <taxon>Streptosporangiaceae</taxon>
        <taxon>Nonomuraea</taxon>
    </lineage>
</organism>
<name>A0A931ARA5_9ACTN</name>
<sequence length="113" mass="12068">MRSKDGKYIGKSPSTVGKWSYGRNLTGVIRGEDLINGINPGFLKLVASHGATSADDGTFEGVKTTLHSGTDKLDERQSGMYFGTQEGMARGAGPITWKLWGARTACRDVSTPS</sequence>
<gene>
    <name evidence="1" type="ORF">ITP53_49090</name>
</gene>
<evidence type="ECO:0000313" key="2">
    <source>
        <dbReference type="Proteomes" id="UP000605361"/>
    </source>
</evidence>
<reference evidence="1" key="1">
    <citation type="submission" date="2020-11" db="EMBL/GenBank/DDBJ databases">
        <title>Whole-genome analyses of Nonomuraea sp. K274.</title>
        <authorList>
            <person name="Veyisoglu A."/>
        </authorList>
    </citation>
    <scope>NUCLEOTIDE SEQUENCE</scope>
    <source>
        <strain evidence="1">K274</strain>
    </source>
</reference>
<protein>
    <submittedName>
        <fullName evidence="1">Uncharacterized protein</fullName>
    </submittedName>
</protein>
<dbReference type="Proteomes" id="UP000605361">
    <property type="component" value="Unassembled WGS sequence"/>
</dbReference>
<dbReference type="EMBL" id="JADOGI010000290">
    <property type="protein sequence ID" value="MBF8193502.1"/>
    <property type="molecule type" value="Genomic_DNA"/>
</dbReference>
<comment type="caution">
    <text evidence="1">The sequence shown here is derived from an EMBL/GenBank/DDBJ whole genome shotgun (WGS) entry which is preliminary data.</text>
</comment>
<dbReference type="AlphaFoldDB" id="A0A931ARA5"/>